<dbReference type="SUPFAM" id="SSF48498">
    <property type="entry name" value="Tetracyclin repressor-like, C-terminal domain"/>
    <property type="match status" value="1"/>
</dbReference>
<dbReference type="STRING" id="1356854.N007_10110"/>
<gene>
    <name evidence="4" type="ORF">K1I37_20570</name>
</gene>
<dbReference type="PRINTS" id="PR00455">
    <property type="entry name" value="HTHTETR"/>
</dbReference>
<dbReference type="OrthoDB" id="9814200at2"/>
<dbReference type="PANTHER" id="PTHR47506">
    <property type="entry name" value="TRANSCRIPTIONAL REGULATORY PROTEIN"/>
    <property type="match status" value="1"/>
</dbReference>
<accession>A0A9E6ZK74</accession>
<keyword evidence="2" id="KW-0238">DNA-binding</keyword>
<accession>T0CZM1</accession>
<protein>
    <submittedName>
        <fullName evidence="4">TetR/AcrR family transcriptional regulator</fullName>
    </submittedName>
</protein>
<dbReference type="SUPFAM" id="SSF46689">
    <property type="entry name" value="Homeodomain-like"/>
    <property type="match status" value="1"/>
</dbReference>
<dbReference type="EMBL" id="CP080467">
    <property type="protein sequence ID" value="UNO48946.1"/>
    <property type="molecule type" value="Genomic_DNA"/>
</dbReference>
<keyword evidence="1" id="KW-0805">Transcription regulation</keyword>
<dbReference type="Proteomes" id="UP000829401">
    <property type="component" value="Chromosome"/>
</dbReference>
<dbReference type="RefSeq" id="WP_021297078.1">
    <property type="nucleotide sequence ID" value="NZ_AURB01000143.1"/>
</dbReference>
<dbReference type="GO" id="GO:0003677">
    <property type="term" value="F:DNA binding"/>
    <property type="evidence" value="ECO:0007669"/>
    <property type="project" value="UniProtKB-UniRule"/>
</dbReference>
<evidence type="ECO:0000256" key="1">
    <source>
        <dbReference type="ARBA" id="ARBA00023015"/>
    </source>
</evidence>
<dbReference type="InterPro" id="IPR001647">
    <property type="entry name" value="HTH_TetR"/>
</dbReference>
<dbReference type="Gene3D" id="1.10.357.10">
    <property type="entry name" value="Tetracycline Repressor, domain 2"/>
    <property type="match status" value="1"/>
</dbReference>
<dbReference type="InterPro" id="IPR009057">
    <property type="entry name" value="Homeodomain-like_sf"/>
</dbReference>
<dbReference type="eggNOG" id="COG1309">
    <property type="taxonomic scope" value="Bacteria"/>
</dbReference>
<evidence type="ECO:0000256" key="2">
    <source>
        <dbReference type="ARBA" id="ARBA00023125"/>
    </source>
</evidence>
<evidence type="ECO:0000313" key="4">
    <source>
        <dbReference type="EMBL" id="UNO48946.1"/>
    </source>
</evidence>
<organism evidence="4 5">
    <name type="scientific">Alicyclobacillus acidoterrestris (strain ATCC 49025 / DSM 3922 / CIP 106132 / NCIMB 13137 / GD3B)</name>
    <dbReference type="NCBI Taxonomy" id="1356854"/>
    <lineage>
        <taxon>Bacteria</taxon>
        <taxon>Bacillati</taxon>
        <taxon>Bacillota</taxon>
        <taxon>Bacilli</taxon>
        <taxon>Bacillales</taxon>
        <taxon>Alicyclobacillaceae</taxon>
        <taxon>Alicyclobacillus</taxon>
    </lineage>
</organism>
<dbReference type="PANTHER" id="PTHR47506:SF6">
    <property type="entry name" value="HTH-TYPE TRANSCRIPTIONAL REPRESSOR NEMR"/>
    <property type="match status" value="1"/>
</dbReference>
<proteinExistence type="predicted"/>
<dbReference type="PROSITE" id="PS50977">
    <property type="entry name" value="HTH_TETR_2"/>
    <property type="match status" value="1"/>
</dbReference>
<dbReference type="InterPro" id="IPR036271">
    <property type="entry name" value="Tet_transcr_reg_TetR-rel_C_sf"/>
</dbReference>
<dbReference type="InterPro" id="IPR011075">
    <property type="entry name" value="TetR_C"/>
</dbReference>
<dbReference type="Pfam" id="PF00440">
    <property type="entry name" value="TetR_N"/>
    <property type="match status" value="1"/>
</dbReference>
<sequence>MNRAQEIKQVAHQLMLEKGYSGFSYADIAAVIGIQKASIHYHFPSKDNLVQSVLQDYRRSASDSLRKFEDTAANPRGKLENYFAYWADRLANEPTHICLCAMLASENSILPEEAQCEIQAHFEEMRKWIQSVLQEAQEQGMLFPCHLSLEAEAASILAVVHGGMLAARAYRDKQQFTMVTEALLHKIMRHQA</sequence>
<dbReference type="Pfam" id="PF16925">
    <property type="entry name" value="TetR_C_13"/>
    <property type="match status" value="1"/>
</dbReference>
<evidence type="ECO:0000256" key="3">
    <source>
        <dbReference type="ARBA" id="ARBA00023163"/>
    </source>
</evidence>
<evidence type="ECO:0000313" key="5">
    <source>
        <dbReference type="Proteomes" id="UP000829401"/>
    </source>
</evidence>
<keyword evidence="5" id="KW-1185">Reference proteome</keyword>
<name>T0CZM1_ALIAG</name>
<dbReference type="AlphaFoldDB" id="T0CZM1"/>
<keyword evidence="3" id="KW-0804">Transcription</keyword>
<dbReference type="KEGG" id="aaco:K1I37_20570"/>
<reference evidence="5" key="1">
    <citation type="journal article" date="2022" name="G3 (Bethesda)">
        <title>Unveiling the complete genome sequence of Alicyclobacillus acidoterrestris DSM 3922T, a taint-producing strain.</title>
        <authorList>
            <person name="Leonardo I.C."/>
            <person name="Barreto Crespo M.T."/>
            <person name="Gaspar F.B."/>
        </authorList>
    </citation>
    <scope>NUCLEOTIDE SEQUENCE [LARGE SCALE GENOMIC DNA]</scope>
    <source>
        <strain evidence="5">DSM 3922</strain>
    </source>
</reference>